<dbReference type="EMBL" id="BAAAYX010000007">
    <property type="protein sequence ID" value="GAA3704848.1"/>
    <property type="molecule type" value="Genomic_DNA"/>
</dbReference>
<gene>
    <name evidence="1" type="ORF">GCM10022204_22870</name>
</gene>
<organism evidence="1 2">
    <name type="scientific">Microlunatus aurantiacus</name>
    <dbReference type="NCBI Taxonomy" id="446786"/>
    <lineage>
        <taxon>Bacteria</taxon>
        <taxon>Bacillati</taxon>
        <taxon>Actinomycetota</taxon>
        <taxon>Actinomycetes</taxon>
        <taxon>Propionibacteriales</taxon>
        <taxon>Propionibacteriaceae</taxon>
        <taxon>Microlunatus</taxon>
    </lineage>
</organism>
<name>A0ABP7DF93_9ACTN</name>
<proteinExistence type="predicted"/>
<dbReference type="Proteomes" id="UP001500051">
    <property type="component" value="Unassembled WGS sequence"/>
</dbReference>
<comment type="caution">
    <text evidence="1">The sequence shown here is derived from an EMBL/GenBank/DDBJ whole genome shotgun (WGS) entry which is preliminary data.</text>
</comment>
<evidence type="ECO:0000313" key="1">
    <source>
        <dbReference type="EMBL" id="GAA3704848.1"/>
    </source>
</evidence>
<sequence>MDRVLSTGAEPEGVAALGEPADLAGTASTEPTLLGHAVTATVVIKAPAAIAGAATRTTRTPSGA</sequence>
<protein>
    <submittedName>
        <fullName evidence="1">Uncharacterized protein</fullName>
    </submittedName>
</protein>
<accession>A0ABP7DF93</accession>
<keyword evidence="2" id="KW-1185">Reference proteome</keyword>
<evidence type="ECO:0000313" key="2">
    <source>
        <dbReference type="Proteomes" id="UP001500051"/>
    </source>
</evidence>
<reference evidence="2" key="1">
    <citation type="journal article" date="2019" name="Int. J. Syst. Evol. Microbiol.">
        <title>The Global Catalogue of Microorganisms (GCM) 10K type strain sequencing project: providing services to taxonomists for standard genome sequencing and annotation.</title>
        <authorList>
            <consortium name="The Broad Institute Genomics Platform"/>
            <consortium name="The Broad Institute Genome Sequencing Center for Infectious Disease"/>
            <person name="Wu L."/>
            <person name="Ma J."/>
        </authorList>
    </citation>
    <scope>NUCLEOTIDE SEQUENCE [LARGE SCALE GENOMIC DNA]</scope>
    <source>
        <strain evidence="2">JCM 16548</strain>
    </source>
</reference>